<dbReference type="PANTHER" id="PTHR23232:SF117">
    <property type="entry name" value="KRAB DOMAIN-CONTAINING PROTEIN"/>
    <property type="match status" value="1"/>
</dbReference>
<dbReference type="GO" id="GO:0006355">
    <property type="term" value="P:regulation of DNA-templated transcription"/>
    <property type="evidence" value="ECO:0007669"/>
    <property type="project" value="InterPro"/>
</dbReference>
<dbReference type="AlphaFoldDB" id="A0AA97J7X4"/>
<evidence type="ECO:0000313" key="3">
    <source>
        <dbReference type="Proteomes" id="UP001190640"/>
    </source>
</evidence>
<proteinExistence type="predicted"/>
<dbReference type="PROSITE" id="PS50805">
    <property type="entry name" value="KRAB"/>
    <property type="match status" value="1"/>
</dbReference>
<evidence type="ECO:0000259" key="2">
    <source>
        <dbReference type="PROSITE" id="PS50805"/>
    </source>
</evidence>
<dbReference type="SUPFAM" id="SSF109640">
    <property type="entry name" value="KRAB domain (Kruppel-associated box)"/>
    <property type="match status" value="1"/>
</dbReference>
<name>A0AA97J7X4_EUBMA</name>
<sequence length="167" mass="18783">MQPAQGRVSFEEVAVHFSKGEWSLLSPAQRALYKEVMLENFGNVASLGPEVAKPDLISRLEGEEDPFLRISDAEEGLAGGMWRSANETSECPGMDKGDKYSDAKGEVENSDSLRKEERKRLSKGRSDSDLLQGEYAHEIQVLEKMYIEGNRNEGTAMWKKLQSEWKP</sequence>
<dbReference type="PANTHER" id="PTHR23232">
    <property type="entry name" value="KRAB DOMAIN C2H2 ZINC FINGER"/>
    <property type="match status" value="1"/>
</dbReference>
<dbReference type="RefSeq" id="XP_054832707.1">
    <property type="nucleotide sequence ID" value="XM_054976732.1"/>
</dbReference>
<dbReference type="Pfam" id="PF01352">
    <property type="entry name" value="KRAB"/>
    <property type="match status" value="1"/>
</dbReference>
<dbReference type="GeneID" id="129327989"/>
<reference evidence="4" key="1">
    <citation type="submission" date="2025-08" db="UniProtKB">
        <authorList>
            <consortium name="RefSeq"/>
        </authorList>
    </citation>
    <scope>IDENTIFICATION</scope>
    <source>
        <tissue evidence="4">Blood</tissue>
    </source>
</reference>
<evidence type="ECO:0000313" key="4">
    <source>
        <dbReference type="RefSeq" id="XP_054832707.1"/>
    </source>
</evidence>
<dbReference type="Proteomes" id="UP001190640">
    <property type="component" value="Chromosome 4"/>
</dbReference>
<dbReference type="Gene3D" id="6.10.140.140">
    <property type="match status" value="1"/>
</dbReference>
<dbReference type="InterPro" id="IPR001909">
    <property type="entry name" value="KRAB"/>
</dbReference>
<evidence type="ECO:0000256" key="1">
    <source>
        <dbReference type="SAM" id="MobiDB-lite"/>
    </source>
</evidence>
<accession>A0AA97J7X4</accession>
<keyword evidence="3" id="KW-1185">Reference proteome</keyword>
<feature type="domain" description="KRAB" evidence="2">
    <location>
        <begin position="8"/>
        <end position="79"/>
    </location>
</feature>
<protein>
    <submittedName>
        <fullName evidence="4">Zinc finger protein 557-like</fullName>
    </submittedName>
</protein>
<dbReference type="InterPro" id="IPR050169">
    <property type="entry name" value="Krueppel_C2H2_ZnF"/>
</dbReference>
<dbReference type="SMART" id="SM00349">
    <property type="entry name" value="KRAB"/>
    <property type="match status" value="1"/>
</dbReference>
<dbReference type="CDD" id="cd07765">
    <property type="entry name" value="KRAB_A-box"/>
    <property type="match status" value="1"/>
</dbReference>
<dbReference type="KEGG" id="emc:129327989"/>
<organism evidence="3 4">
    <name type="scientific">Eublepharis macularius</name>
    <name type="common">Leopard gecko</name>
    <name type="synonym">Cyrtodactylus macularius</name>
    <dbReference type="NCBI Taxonomy" id="481883"/>
    <lineage>
        <taxon>Eukaryota</taxon>
        <taxon>Metazoa</taxon>
        <taxon>Chordata</taxon>
        <taxon>Craniata</taxon>
        <taxon>Vertebrata</taxon>
        <taxon>Euteleostomi</taxon>
        <taxon>Lepidosauria</taxon>
        <taxon>Squamata</taxon>
        <taxon>Bifurcata</taxon>
        <taxon>Gekkota</taxon>
        <taxon>Eublepharidae</taxon>
        <taxon>Eublepharinae</taxon>
        <taxon>Eublepharis</taxon>
    </lineage>
</organism>
<gene>
    <name evidence="4" type="primary">LOC129327989</name>
</gene>
<feature type="compositionally biased region" description="Basic and acidic residues" evidence="1">
    <location>
        <begin position="93"/>
        <end position="128"/>
    </location>
</feature>
<dbReference type="InterPro" id="IPR036051">
    <property type="entry name" value="KRAB_dom_sf"/>
</dbReference>
<feature type="region of interest" description="Disordered" evidence="1">
    <location>
        <begin position="79"/>
        <end position="133"/>
    </location>
</feature>